<evidence type="ECO:0000259" key="4">
    <source>
        <dbReference type="Pfam" id="PF07687"/>
    </source>
</evidence>
<dbReference type="Pfam" id="PF07687">
    <property type="entry name" value="M20_dimer"/>
    <property type="match status" value="1"/>
</dbReference>
<dbReference type="PANTHER" id="PTHR43808:SF31">
    <property type="entry name" value="N-ACETYL-L-CITRULLINE DEACETYLASE"/>
    <property type="match status" value="1"/>
</dbReference>
<organism evidence="5 6">
    <name type="scientific">Actinocorallia longicatena</name>
    <dbReference type="NCBI Taxonomy" id="111803"/>
    <lineage>
        <taxon>Bacteria</taxon>
        <taxon>Bacillati</taxon>
        <taxon>Actinomycetota</taxon>
        <taxon>Actinomycetes</taxon>
        <taxon>Streptosporangiales</taxon>
        <taxon>Thermomonosporaceae</taxon>
        <taxon>Actinocorallia</taxon>
    </lineage>
</organism>
<dbReference type="InterPro" id="IPR036264">
    <property type="entry name" value="Bact_exopeptidase_dim_dom"/>
</dbReference>
<dbReference type="InterPro" id="IPR050072">
    <property type="entry name" value="Peptidase_M20A"/>
</dbReference>
<dbReference type="InterPro" id="IPR002933">
    <property type="entry name" value="Peptidase_M20"/>
</dbReference>
<dbReference type="Gene3D" id="3.30.70.360">
    <property type="match status" value="1"/>
</dbReference>
<evidence type="ECO:0000313" key="6">
    <source>
        <dbReference type="Proteomes" id="UP001501237"/>
    </source>
</evidence>
<dbReference type="InterPro" id="IPR010174">
    <property type="entry name" value="Succinyl-DAP_deSuclase_DapE"/>
</dbReference>
<dbReference type="EMBL" id="BAAAUV010000021">
    <property type="protein sequence ID" value="GAA3231268.1"/>
    <property type="molecule type" value="Genomic_DNA"/>
</dbReference>
<feature type="domain" description="Peptidase M20 dimerisation" evidence="4">
    <location>
        <begin position="163"/>
        <end position="261"/>
    </location>
</feature>
<evidence type="ECO:0000256" key="3">
    <source>
        <dbReference type="NCBIfam" id="TIGR01900"/>
    </source>
</evidence>
<protein>
    <recommendedName>
        <fullName evidence="3">Succinyl-diaminopimelate desuccinylase</fullName>
        <ecNumber evidence="3">3.5.1.18</ecNumber>
    </recommendedName>
</protein>
<dbReference type="RefSeq" id="WP_344835451.1">
    <property type="nucleotide sequence ID" value="NZ_BAAAUV010000021.1"/>
</dbReference>
<gene>
    <name evidence="5" type="primary">dapE</name>
    <name evidence="5" type="ORF">GCM10010468_62290</name>
</gene>
<evidence type="ECO:0000313" key="5">
    <source>
        <dbReference type="EMBL" id="GAA3231268.1"/>
    </source>
</evidence>
<reference evidence="6" key="1">
    <citation type="journal article" date="2019" name="Int. J. Syst. Evol. Microbiol.">
        <title>The Global Catalogue of Microorganisms (GCM) 10K type strain sequencing project: providing services to taxonomists for standard genome sequencing and annotation.</title>
        <authorList>
            <consortium name="The Broad Institute Genomics Platform"/>
            <consortium name="The Broad Institute Genome Sequencing Center for Infectious Disease"/>
            <person name="Wu L."/>
            <person name="Ma J."/>
        </authorList>
    </citation>
    <scope>NUCLEOTIDE SEQUENCE [LARGE SCALE GENOMIC DNA]</scope>
    <source>
        <strain evidence="6">JCM 9377</strain>
    </source>
</reference>
<dbReference type="SUPFAM" id="SSF53187">
    <property type="entry name" value="Zn-dependent exopeptidases"/>
    <property type="match status" value="1"/>
</dbReference>
<dbReference type="InterPro" id="IPR011650">
    <property type="entry name" value="Peptidase_M20_dimer"/>
</dbReference>
<evidence type="ECO:0000256" key="2">
    <source>
        <dbReference type="ARBA" id="ARBA00022801"/>
    </source>
</evidence>
<comment type="caution">
    <text evidence="5">The sequence shown here is derived from an EMBL/GenBank/DDBJ whole genome shotgun (WGS) entry which is preliminary data.</text>
</comment>
<proteinExistence type="predicted"/>
<dbReference type="Gene3D" id="3.40.630.10">
    <property type="entry name" value="Zn peptidases"/>
    <property type="match status" value="1"/>
</dbReference>
<dbReference type="PANTHER" id="PTHR43808">
    <property type="entry name" value="ACETYLORNITHINE DEACETYLASE"/>
    <property type="match status" value="1"/>
</dbReference>
<name>A0ABP6QJI0_9ACTN</name>
<dbReference type="EC" id="3.5.1.18" evidence="3"/>
<accession>A0ABP6QJI0</accession>
<keyword evidence="6" id="KW-1185">Reference proteome</keyword>
<evidence type="ECO:0000256" key="1">
    <source>
        <dbReference type="ARBA" id="ARBA00022723"/>
    </source>
</evidence>
<dbReference type="Proteomes" id="UP001501237">
    <property type="component" value="Unassembled WGS sequence"/>
</dbReference>
<keyword evidence="1" id="KW-0479">Metal-binding</keyword>
<sequence>MDLSVDVRELVRVLVDVESVSGNEKALVDGIEEGLRGAAHLRVVRDGDTLVARTELGRDERVIIAGHSDTVPVNGNWPSRLDGDVLWGLGTCDMKAGLAVLLRLAVTLTEPSRDVTYAIYECEEVAAERNGLKRIVETRPELLAGDFAVLMEPTDNGVEGGCQGALTVEVTARGARAHSARSWMGENAIHGIKPIIDLLEGYEAREPVVDGIRYREGLNAVFVRGGIARNVVPDECVVSVNFRFAPDRDLVAAEAHLRELFDGFEVAVVDASESARPGLDHPAAAAFVRATTGHDLAEAVEKDLVRAKLGWTDVARFSELGVPAVNYAPGSPTLAHHKDERVSLPDVVACEERLRAWLA</sequence>
<keyword evidence="2" id="KW-0378">Hydrolase</keyword>
<dbReference type="SUPFAM" id="SSF55031">
    <property type="entry name" value="Bacterial exopeptidase dimerisation domain"/>
    <property type="match status" value="1"/>
</dbReference>
<dbReference type="NCBIfam" id="TIGR01900">
    <property type="entry name" value="dapE-gram_pos"/>
    <property type="match status" value="1"/>
</dbReference>
<dbReference type="Pfam" id="PF01546">
    <property type="entry name" value="Peptidase_M20"/>
    <property type="match status" value="1"/>
</dbReference>